<dbReference type="Gene3D" id="3.30.160.670">
    <property type="match status" value="1"/>
</dbReference>
<reference evidence="3 4" key="1">
    <citation type="submission" date="2018-08" db="EMBL/GenBank/DDBJ databases">
        <title>Lysobacter weifangensis sp. nov., a new member of the family 'Xanthomonadaceae', isolated from soil in a farmland.</title>
        <authorList>
            <person name="Zhao H."/>
        </authorList>
    </citation>
    <scope>NUCLEOTIDE SEQUENCE [LARGE SCALE GENOMIC DNA]</scope>
    <source>
        <strain evidence="3 4">WF-2</strain>
    </source>
</reference>
<keyword evidence="4" id="KW-1185">Reference proteome</keyword>
<organism evidence="3 4">
    <name type="scientific">Cognatiluteimonas weifangensis</name>
    <dbReference type="NCBI Taxonomy" id="2303539"/>
    <lineage>
        <taxon>Bacteria</taxon>
        <taxon>Pseudomonadati</taxon>
        <taxon>Pseudomonadota</taxon>
        <taxon>Gammaproteobacteria</taxon>
        <taxon>Lysobacterales</taxon>
        <taxon>Lysobacteraceae</taxon>
        <taxon>Cognatiluteimonas</taxon>
    </lineage>
</organism>
<feature type="signal peptide" evidence="1">
    <location>
        <begin position="1"/>
        <end position="23"/>
    </location>
</feature>
<dbReference type="EMBL" id="QVPD01000007">
    <property type="protein sequence ID" value="RFP60374.1"/>
    <property type="molecule type" value="Genomic_DNA"/>
</dbReference>
<name>A0A372DLK0_9GAMM</name>
<dbReference type="AlphaFoldDB" id="A0A372DLK0"/>
<dbReference type="InterPro" id="IPR025411">
    <property type="entry name" value="DUF4136"/>
</dbReference>
<feature type="domain" description="DUF4136" evidence="2">
    <location>
        <begin position="22"/>
        <end position="175"/>
    </location>
</feature>
<sequence length="181" mass="19899">MARLAFLAALALTVAACATPAVYTDHDPGVNFSQYQTYYWRQKPENAPPLINQRIVAGIDAQLQAKGWRLASAETADVALAANVASHREYTIDSFYDGPMWGGWGWDRYWGMSAGYRHARVRSYTVGTLVLDMFDTRSKQAIWSGSAEGTIPSSPQKVNEHIDLAIGKMFAGFPPGSVPVR</sequence>
<gene>
    <name evidence="3" type="ORF">D0Y53_08405</name>
</gene>
<dbReference type="Pfam" id="PF13590">
    <property type="entry name" value="DUF4136"/>
    <property type="match status" value="1"/>
</dbReference>
<comment type="caution">
    <text evidence="3">The sequence shown here is derived from an EMBL/GenBank/DDBJ whole genome shotgun (WGS) entry which is preliminary data.</text>
</comment>
<dbReference type="PROSITE" id="PS51257">
    <property type="entry name" value="PROKAR_LIPOPROTEIN"/>
    <property type="match status" value="1"/>
</dbReference>
<feature type="chain" id="PRO_5016860447" evidence="1">
    <location>
        <begin position="24"/>
        <end position="181"/>
    </location>
</feature>
<keyword evidence="1" id="KW-0732">Signal</keyword>
<dbReference type="OrthoDB" id="118896at2"/>
<dbReference type="RefSeq" id="WP_117202776.1">
    <property type="nucleotide sequence ID" value="NZ_JBHTBK010000003.1"/>
</dbReference>
<evidence type="ECO:0000313" key="4">
    <source>
        <dbReference type="Proteomes" id="UP000262917"/>
    </source>
</evidence>
<accession>A0A372DLK0</accession>
<dbReference type="Proteomes" id="UP000262917">
    <property type="component" value="Unassembled WGS sequence"/>
</dbReference>
<evidence type="ECO:0000313" key="3">
    <source>
        <dbReference type="EMBL" id="RFP60374.1"/>
    </source>
</evidence>
<proteinExistence type="predicted"/>
<protein>
    <submittedName>
        <fullName evidence="3">DUF4136 domain-containing protein</fullName>
    </submittedName>
</protein>
<evidence type="ECO:0000259" key="2">
    <source>
        <dbReference type="Pfam" id="PF13590"/>
    </source>
</evidence>
<evidence type="ECO:0000256" key="1">
    <source>
        <dbReference type="SAM" id="SignalP"/>
    </source>
</evidence>